<feature type="transmembrane region" description="Helical" evidence="7">
    <location>
        <begin position="82"/>
        <end position="104"/>
    </location>
</feature>
<keyword evidence="4 7" id="KW-0812">Transmembrane</keyword>
<dbReference type="InterPro" id="IPR002010">
    <property type="entry name" value="T3SS_IM_R"/>
</dbReference>
<dbReference type="PRINTS" id="PR00953">
    <property type="entry name" value="TYPE3IMRPROT"/>
</dbReference>
<evidence type="ECO:0000256" key="6">
    <source>
        <dbReference type="ARBA" id="ARBA00023136"/>
    </source>
</evidence>
<dbReference type="EMBL" id="PVTD01000005">
    <property type="protein sequence ID" value="PRY23024.1"/>
    <property type="molecule type" value="Genomic_DNA"/>
</dbReference>
<name>A0A2T0RPA5_9RHOB</name>
<keyword evidence="9" id="KW-1185">Reference proteome</keyword>
<feature type="transmembrane region" description="Helical" evidence="7">
    <location>
        <begin position="179"/>
        <end position="200"/>
    </location>
</feature>
<dbReference type="GO" id="GO:0005886">
    <property type="term" value="C:plasma membrane"/>
    <property type="evidence" value="ECO:0007669"/>
    <property type="project" value="UniProtKB-SubCell"/>
</dbReference>
<keyword evidence="8" id="KW-0969">Cilium</keyword>
<keyword evidence="3" id="KW-1003">Cell membrane</keyword>
<feature type="transmembrane region" description="Helical" evidence="7">
    <location>
        <begin position="125"/>
        <end position="144"/>
    </location>
</feature>
<organism evidence="8 9">
    <name type="scientific">Aliiruegeria haliotis</name>
    <dbReference type="NCBI Taxonomy" id="1280846"/>
    <lineage>
        <taxon>Bacteria</taxon>
        <taxon>Pseudomonadati</taxon>
        <taxon>Pseudomonadota</taxon>
        <taxon>Alphaproteobacteria</taxon>
        <taxon>Rhodobacterales</taxon>
        <taxon>Roseobacteraceae</taxon>
        <taxon>Aliiruegeria</taxon>
    </lineage>
</organism>
<feature type="transmembrane region" description="Helical" evidence="7">
    <location>
        <begin position="45"/>
        <end position="62"/>
    </location>
</feature>
<gene>
    <name evidence="8" type="ORF">CLV78_10576</name>
</gene>
<comment type="similarity">
    <text evidence="2">Belongs to the FliR/MopE/SpaR family.</text>
</comment>
<protein>
    <submittedName>
        <fullName evidence="8">Flagellar biosynthetic protein FliR</fullName>
    </submittedName>
</protein>
<reference evidence="8 9" key="1">
    <citation type="submission" date="2018-03" db="EMBL/GenBank/DDBJ databases">
        <title>Genomic Encyclopedia of Archaeal and Bacterial Type Strains, Phase II (KMG-II): from individual species to whole genera.</title>
        <authorList>
            <person name="Goeker M."/>
        </authorList>
    </citation>
    <scope>NUCLEOTIDE SEQUENCE [LARGE SCALE GENOMIC DNA]</scope>
    <source>
        <strain evidence="8 9">DSM 29328</strain>
    </source>
</reference>
<keyword evidence="8" id="KW-0966">Cell projection</keyword>
<dbReference type="GO" id="GO:0006605">
    <property type="term" value="P:protein targeting"/>
    <property type="evidence" value="ECO:0007669"/>
    <property type="project" value="InterPro"/>
</dbReference>
<evidence type="ECO:0000256" key="7">
    <source>
        <dbReference type="SAM" id="Phobius"/>
    </source>
</evidence>
<evidence type="ECO:0000256" key="1">
    <source>
        <dbReference type="ARBA" id="ARBA00004651"/>
    </source>
</evidence>
<evidence type="ECO:0000313" key="8">
    <source>
        <dbReference type="EMBL" id="PRY23024.1"/>
    </source>
</evidence>
<comment type="subcellular location">
    <subcellularLocation>
        <location evidence="1">Cell membrane</location>
        <topology evidence="1">Multi-pass membrane protein</topology>
    </subcellularLocation>
</comment>
<evidence type="ECO:0000256" key="3">
    <source>
        <dbReference type="ARBA" id="ARBA00022475"/>
    </source>
</evidence>
<comment type="caution">
    <text evidence="8">The sequence shown here is derived from an EMBL/GenBank/DDBJ whole genome shotgun (WGS) entry which is preliminary data.</text>
</comment>
<evidence type="ECO:0000313" key="9">
    <source>
        <dbReference type="Proteomes" id="UP000239480"/>
    </source>
</evidence>
<dbReference type="PANTHER" id="PTHR30065">
    <property type="entry name" value="FLAGELLAR BIOSYNTHETIC PROTEIN FLIR"/>
    <property type="match status" value="1"/>
</dbReference>
<evidence type="ECO:0000256" key="2">
    <source>
        <dbReference type="ARBA" id="ARBA00009772"/>
    </source>
</evidence>
<keyword evidence="6 7" id="KW-0472">Membrane</keyword>
<dbReference type="Pfam" id="PF01311">
    <property type="entry name" value="Bac_export_1"/>
    <property type="match status" value="1"/>
</dbReference>
<keyword evidence="5 7" id="KW-1133">Transmembrane helix</keyword>
<dbReference type="OrthoDB" id="9779817at2"/>
<feature type="transmembrane region" description="Helical" evidence="7">
    <location>
        <begin position="15"/>
        <end position="33"/>
    </location>
</feature>
<evidence type="ECO:0000256" key="4">
    <source>
        <dbReference type="ARBA" id="ARBA00022692"/>
    </source>
</evidence>
<keyword evidence="8" id="KW-0282">Flagellum</keyword>
<dbReference type="AlphaFoldDB" id="A0A2T0RPA5"/>
<accession>A0A2T0RPA5</accession>
<sequence length="255" mass="26459">MTPAVQDLATIGAESLAVSTLVFLRIGAAMAVLPAFGERFVSQRVRLAAALGFTAIVAPVIVDTIPVELPAFPRLLVTETLIGLAFGISLRLMIMGLQIAGSIAAQSMSLSQIFGNSATDPLPAFGHLLTISALAFAAMAGLHVRVAEALVEGFHLFPIGTVLEPGPLAEVIVSRASQAFALGFSLSAPFVIAGFVYNLALGAINRAMPQLMVVLVGAPAVTGAGLALLAIASPFLIKVWFDAFDHVLASPFWVN</sequence>
<evidence type="ECO:0000256" key="5">
    <source>
        <dbReference type="ARBA" id="ARBA00022989"/>
    </source>
</evidence>
<feature type="transmembrane region" description="Helical" evidence="7">
    <location>
        <begin position="212"/>
        <end position="237"/>
    </location>
</feature>
<proteinExistence type="inferred from homology"/>
<dbReference type="Proteomes" id="UP000239480">
    <property type="component" value="Unassembled WGS sequence"/>
</dbReference>
<dbReference type="PANTHER" id="PTHR30065:SF8">
    <property type="entry name" value="FLAGELLAR BIOSYNTHETIC PROTEIN FLIR"/>
    <property type="match status" value="1"/>
</dbReference>